<sequence>MDRNVSFGALAYEDRAAPIFVGQRHPAKVSDGVEYGLGPEGPQNGWDIIPAIIDIRADRIVITYPDIPPDSFPVLEFNGYVLDFLTECVLFNSAAQNVELSTEALSEDAVFSEISQLFIDMSGVTFGPDTFIVIDVDVAPCPLG</sequence>
<name>A0A2V1P2Z1_9RHOB</name>
<dbReference type="OrthoDB" id="7843818at2"/>
<dbReference type="AlphaFoldDB" id="A0A2V1P2Z1"/>
<organism evidence="1 2">
    <name type="scientific">Salibaculum griseiflavum</name>
    <dbReference type="NCBI Taxonomy" id="1914409"/>
    <lineage>
        <taxon>Bacteria</taxon>
        <taxon>Pseudomonadati</taxon>
        <taxon>Pseudomonadota</taxon>
        <taxon>Alphaproteobacteria</taxon>
        <taxon>Rhodobacterales</taxon>
        <taxon>Roseobacteraceae</taxon>
        <taxon>Salibaculum</taxon>
    </lineage>
</organism>
<dbReference type="Proteomes" id="UP000245293">
    <property type="component" value="Unassembled WGS sequence"/>
</dbReference>
<gene>
    <name evidence="1" type="ORF">DFK10_10040</name>
</gene>
<reference evidence="2" key="1">
    <citation type="submission" date="2018-05" db="EMBL/GenBank/DDBJ databases">
        <authorList>
            <person name="Du Z."/>
            <person name="Wang X."/>
        </authorList>
    </citation>
    <scope>NUCLEOTIDE SEQUENCE [LARGE SCALE GENOMIC DNA]</scope>
    <source>
        <strain evidence="2">WDS4C29</strain>
    </source>
</reference>
<evidence type="ECO:0000313" key="2">
    <source>
        <dbReference type="Proteomes" id="UP000245293"/>
    </source>
</evidence>
<comment type="caution">
    <text evidence="1">The sequence shown here is derived from an EMBL/GenBank/DDBJ whole genome shotgun (WGS) entry which is preliminary data.</text>
</comment>
<evidence type="ECO:0000313" key="1">
    <source>
        <dbReference type="EMBL" id="PWG16871.1"/>
    </source>
</evidence>
<dbReference type="EMBL" id="QETF01000009">
    <property type="protein sequence ID" value="PWG16871.1"/>
    <property type="molecule type" value="Genomic_DNA"/>
</dbReference>
<accession>A0A2V1P2Z1</accession>
<protein>
    <submittedName>
        <fullName evidence="1">Uncharacterized protein</fullName>
    </submittedName>
</protein>
<keyword evidence="2" id="KW-1185">Reference proteome</keyword>
<proteinExistence type="predicted"/>